<evidence type="ECO:0000256" key="1">
    <source>
        <dbReference type="ARBA" id="ARBA00004191"/>
    </source>
</evidence>
<dbReference type="SUPFAM" id="SSF51126">
    <property type="entry name" value="Pectin lyase-like"/>
    <property type="match status" value="1"/>
</dbReference>
<keyword evidence="2" id="KW-0964">Secreted</keyword>
<sequence>MAALPSPTTDGINPDSSRNTRIEDCYIISGDDCVNDHNSSRNTRIEDCYIISGDDCVAVKSGWDKYA</sequence>
<keyword evidence="4" id="KW-1185">Reference proteome</keyword>
<dbReference type="Gene3D" id="2.160.20.10">
    <property type="entry name" value="Single-stranded right-handed beta-helix, Pectin lyase-like"/>
    <property type="match status" value="2"/>
</dbReference>
<dbReference type="EMBL" id="JBGMDY010000004">
    <property type="protein sequence ID" value="KAL2336023.1"/>
    <property type="molecule type" value="Genomic_DNA"/>
</dbReference>
<keyword evidence="2" id="KW-0134">Cell wall</keyword>
<dbReference type="Proteomes" id="UP001603857">
    <property type="component" value="Unassembled WGS sequence"/>
</dbReference>
<dbReference type="AlphaFoldDB" id="A0ABD1MJQ3"/>
<comment type="caution">
    <text evidence="3">The sequence shown here is derived from an EMBL/GenBank/DDBJ whole genome shotgun (WGS) entry which is preliminary data.</text>
</comment>
<evidence type="ECO:0000256" key="2">
    <source>
        <dbReference type="ARBA" id="ARBA00022512"/>
    </source>
</evidence>
<dbReference type="InterPro" id="IPR011050">
    <property type="entry name" value="Pectin_lyase_fold/virulence"/>
</dbReference>
<evidence type="ECO:0000313" key="3">
    <source>
        <dbReference type="EMBL" id="KAL2336023.1"/>
    </source>
</evidence>
<dbReference type="InterPro" id="IPR051801">
    <property type="entry name" value="GH28_Enzymes"/>
</dbReference>
<protein>
    <submittedName>
        <fullName evidence="3">Uncharacterized protein</fullName>
    </submittedName>
</protein>
<accession>A0ABD1MJQ3</accession>
<dbReference type="InterPro" id="IPR012334">
    <property type="entry name" value="Pectin_lyas_fold"/>
</dbReference>
<reference evidence="3 4" key="1">
    <citation type="submission" date="2024-08" db="EMBL/GenBank/DDBJ databases">
        <title>Insights into the chromosomal genome structure of Flemingia macrophylla.</title>
        <authorList>
            <person name="Ding Y."/>
            <person name="Zhao Y."/>
            <person name="Bi W."/>
            <person name="Wu M."/>
            <person name="Zhao G."/>
            <person name="Gong Y."/>
            <person name="Li W."/>
            <person name="Zhang P."/>
        </authorList>
    </citation>
    <scope>NUCLEOTIDE SEQUENCE [LARGE SCALE GENOMIC DNA]</scope>
    <source>
        <strain evidence="3">DYQJB</strain>
        <tissue evidence="3">Leaf</tissue>
    </source>
</reference>
<evidence type="ECO:0000313" key="4">
    <source>
        <dbReference type="Proteomes" id="UP001603857"/>
    </source>
</evidence>
<comment type="subcellular location">
    <subcellularLocation>
        <location evidence="1">Secreted</location>
        <location evidence="1">Cell wall</location>
    </subcellularLocation>
</comment>
<organism evidence="3 4">
    <name type="scientific">Flemingia macrophylla</name>
    <dbReference type="NCBI Taxonomy" id="520843"/>
    <lineage>
        <taxon>Eukaryota</taxon>
        <taxon>Viridiplantae</taxon>
        <taxon>Streptophyta</taxon>
        <taxon>Embryophyta</taxon>
        <taxon>Tracheophyta</taxon>
        <taxon>Spermatophyta</taxon>
        <taxon>Magnoliopsida</taxon>
        <taxon>eudicotyledons</taxon>
        <taxon>Gunneridae</taxon>
        <taxon>Pentapetalae</taxon>
        <taxon>rosids</taxon>
        <taxon>fabids</taxon>
        <taxon>Fabales</taxon>
        <taxon>Fabaceae</taxon>
        <taxon>Papilionoideae</taxon>
        <taxon>50 kb inversion clade</taxon>
        <taxon>NPAAA clade</taxon>
        <taxon>indigoferoid/millettioid clade</taxon>
        <taxon>Phaseoleae</taxon>
        <taxon>Flemingia</taxon>
    </lineage>
</organism>
<gene>
    <name evidence="3" type="ORF">Fmac_010469</name>
</gene>
<dbReference type="PANTHER" id="PTHR31339">
    <property type="entry name" value="PECTIN LYASE-RELATED"/>
    <property type="match status" value="1"/>
</dbReference>
<proteinExistence type="predicted"/>
<name>A0ABD1MJQ3_9FABA</name>